<evidence type="ECO:0000313" key="2">
    <source>
        <dbReference type="Proteomes" id="UP001203423"/>
    </source>
</evidence>
<protein>
    <submittedName>
        <fullName evidence="1">Uncharacterized protein</fullName>
    </submittedName>
</protein>
<sequence>MFLDNIIKKCQIVADILENDGLSRQAERINKTIRMLSQLTSLTDIEAQKKLSTKPYRTEITFLLSAVTDIKGLKDMCPTQLSYDDWRAALSVLKVALDDIK</sequence>
<reference evidence="1 2" key="1">
    <citation type="submission" date="2022-01" db="EMBL/GenBank/DDBJ databases">
        <title>Whole genome-based taxonomy of the Shewanellaceae.</title>
        <authorList>
            <person name="Martin-Rodriguez A.J."/>
        </authorList>
    </citation>
    <scope>NUCLEOTIDE SEQUENCE [LARGE SCALE GENOMIC DNA]</scope>
    <source>
        <strain evidence="1 2">DSM 17177</strain>
    </source>
</reference>
<proteinExistence type="predicted"/>
<dbReference type="Proteomes" id="UP001203423">
    <property type="component" value="Unassembled WGS sequence"/>
</dbReference>
<gene>
    <name evidence="1" type="ORF">L2764_08195</name>
</gene>
<organism evidence="1 2">
    <name type="scientific">Shewanella surugensis</name>
    <dbReference type="NCBI Taxonomy" id="212020"/>
    <lineage>
        <taxon>Bacteria</taxon>
        <taxon>Pseudomonadati</taxon>
        <taxon>Pseudomonadota</taxon>
        <taxon>Gammaproteobacteria</taxon>
        <taxon>Alteromonadales</taxon>
        <taxon>Shewanellaceae</taxon>
        <taxon>Shewanella</taxon>
    </lineage>
</organism>
<evidence type="ECO:0000313" key="1">
    <source>
        <dbReference type="EMBL" id="MCL1124455.1"/>
    </source>
</evidence>
<dbReference type="EMBL" id="JAKIKS010000024">
    <property type="protein sequence ID" value="MCL1124455.1"/>
    <property type="molecule type" value="Genomic_DNA"/>
</dbReference>
<comment type="caution">
    <text evidence="1">The sequence shown here is derived from an EMBL/GenBank/DDBJ whole genome shotgun (WGS) entry which is preliminary data.</text>
</comment>
<name>A0ABT0LAE6_9GAMM</name>
<dbReference type="RefSeq" id="WP_248939737.1">
    <property type="nucleotide sequence ID" value="NZ_JAKIKS010000024.1"/>
</dbReference>
<keyword evidence="2" id="KW-1185">Reference proteome</keyword>
<accession>A0ABT0LAE6</accession>